<feature type="region of interest" description="Disordered" evidence="1">
    <location>
        <begin position="403"/>
        <end position="422"/>
    </location>
</feature>
<dbReference type="STRING" id="933388.S7ZQ51"/>
<dbReference type="Proteomes" id="UP000019376">
    <property type="component" value="Unassembled WGS sequence"/>
</dbReference>
<feature type="compositionally biased region" description="Acidic residues" evidence="1">
    <location>
        <begin position="124"/>
        <end position="135"/>
    </location>
</feature>
<feature type="region of interest" description="Disordered" evidence="1">
    <location>
        <begin position="103"/>
        <end position="138"/>
    </location>
</feature>
<accession>S7ZQ51</accession>
<evidence type="ECO:0000313" key="2">
    <source>
        <dbReference type="EMBL" id="EPS32539.1"/>
    </source>
</evidence>
<dbReference type="OrthoDB" id="5286775at2759"/>
<dbReference type="eggNOG" id="ENOG502S7BG">
    <property type="taxonomic scope" value="Eukaryota"/>
</dbReference>
<dbReference type="AlphaFoldDB" id="S7ZQ51"/>
<dbReference type="HOGENOM" id="CLU_628661_0_0_1"/>
<dbReference type="EMBL" id="KB644414">
    <property type="protein sequence ID" value="EPS32539.1"/>
    <property type="molecule type" value="Genomic_DNA"/>
</dbReference>
<feature type="compositionally biased region" description="Basic residues" evidence="1">
    <location>
        <begin position="103"/>
        <end position="112"/>
    </location>
</feature>
<protein>
    <submittedName>
        <fullName evidence="2">Uncharacterized protein</fullName>
    </submittedName>
</protein>
<evidence type="ECO:0000256" key="1">
    <source>
        <dbReference type="SAM" id="MobiDB-lite"/>
    </source>
</evidence>
<name>S7ZQ51_PENO1</name>
<organism evidence="2 3">
    <name type="scientific">Penicillium oxalicum (strain 114-2 / CGMCC 5302)</name>
    <name type="common">Penicillium decumbens</name>
    <dbReference type="NCBI Taxonomy" id="933388"/>
    <lineage>
        <taxon>Eukaryota</taxon>
        <taxon>Fungi</taxon>
        <taxon>Dikarya</taxon>
        <taxon>Ascomycota</taxon>
        <taxon>Pezizomycotina</taxon>
        <taxon>Eurotiomycetes</taxon>
        <taxon>Eurotiomycetidae</taxon>
        <taxon>Eurotiales</taxon>
        <taxon>Aspergillaceae</taxon>
        <taxon>Penicillium</taxon>
    </lineage>
</organism>
<keyword evidence="3" id="KW-1185">Reference proteome</keyword>
<dbReference type="PhylomeDB" id="S7ZQ51"/>
<feature type="compositionally biased region" description="Basic and acidic residues" evidence="1">
    <location>
        <begin position="113"/>
        <end position="123"/>
    </location>
</feature>
<reference evidence="2 3" key="1">
    <citation type="journal article" date="2013" name="PLoS ONE">
        <title>Genomic and secretomic analyses reveal unique features of the lignocellulolytic enzyme system of Penicillium decumbens.</title>
        <authorList>
            <person name="Liu G."/>
            <person name="Zhang L."/>
            <person name="Wei X."/>
            <person name="Zou G."/>
            <person name="Qin Y."/>
            <person name="Ma L."/>
            <person name="Li J."/>
            <person name="Zheng H."/>
            <person name="Wang S."/>
            <person name="Wang C."/>
            <person name="Xun L."/>
            <person name="Zhao G.-P."/>
            <person name="Zhou Z."/>
            <person name="Qu Y."/>
        </authorList>
    </citation>
    <scope>NUCLEOTIDE SEQUENCE [LARGE SCALE GENOMIC DNA]</scope>
    <source>
        <strain evidence="3">114-2 / CGMCC 5302</strain>
    </source>
</reference>
<sequence>MTLSPPPDHPFEDYSPRDMTGCPSWFGHAVDDCGDDVRSAKRARIFKDETNGHKDEPSSAMPIHVRCDQSGVLGETNSQPDWKTSFASRTALERQLLDSRRACGNRKRRKRIRNSDEGDRNYIDEEESDDGDDDMPGVIRRAERDDVVFVLSREKAKRMAKAIRVPKNTKMGEEEKALYLDLATRGCFAILPSDWKKDFSTLPDSLFPSADGELDENDFAFTVHMGSNIYAIRAFHELLRVPGHVRDCRFLAVRPSDVIRKAIKKYLRWAIADAGLKKTSETKAVYAVTSQRPGEKTLLAVERAIRKIEHHAGEHHQMFKDIEHPYWPTLIGFCICGPIVTILSVDADPDSPICNGGSQSHTKYMGQFDMSEDDQDVWNSLALAIAVIHIRRTMIRLANHYPDMPGVAHPPEEGDETEDEDL</sequence>
<feature type="compositionally biased region" description="Acidic residues" evidence="1">
    <location>
        <begin position="413"/>
        <end position="422"/>
    </location>
</feature>
<gene>
    <name evidence="2" type="ORF">PDE_07499</name>
</gene>
<proteinExistence type="predicted"/>
<evidence type="ECO:0000313" key="3">
    <source>
        <dbReference type="Proteomes" id="UP000019376"/>
    </source>
</evidence>